<dbReference type="Proteomes" id="UP000177258">
    <property type="component" value="Unassembled WGS sequence"/>
</dbReference>
<dbReference type="AlphaFoldDB" id="A0A1F5JZD9"/>
<evidence type="ECO:0000313" key="2">
    <source>
        <dbReference type="Proteomes" id="UP000177258"/>
    </source>
</evidence>
<proteinExistence type="predicted"/>
<evidence type="ECO:0000313" key="1">
    <source>
        <dbReference type="EMBL" id="OGE33945.1"/>
    </source>
</evidence>
<organism evidence="1 2">
    <name type="scientific">Candidatus Daviesbacteria bacterium RIFCSPHIGHO2_02_FULL_41_10</name>
    <dbReference type="NCBI Taxonomy" id="1797774"/>
    <lineage>
        <taxon>Bacteria</taxon>
        <taxon>Candidatus Daviesiibacteriota</taxon>
    </lineage>
</organism>
<accession>A0A1F5JZD9</accession>
<gene>
    <name evidence="1" type="ORF">A3D83_03460</name>
</gene>
<reference evidence="1 2" key="1">
    <citation type="journal article" date="2016" name="Nat. Commun.">
        <title>Thousands of microbial genomes shed light on interconnected biogeochemical processes in an aquifer system.</title>
        <authorList>
            <person name="Anantharaman K."/>
            <person name="Brown C.T."/>
            <person name="Hug L.A."/>
            <person name="Sharon I."/>
            <person name="Castelle C.J."/>
            <person name="Probst A.J."/>
            <person name="Thomas B.C."/>
            <person name="Singh A."/>
            <person name="Wilkins M.J."/>
            <person name="Karaoz U."/>
            <person name="Brodie E.L."/>
            <person name="Williams K.H."/>
            <person name="Hubbard S.S."/>
            <person name="Banfield J.F."/>
        </authorList>
    </citation>
    <scope>NUCLEOTIDE SEQUENCE [LARGE SCALE GENOMIC DNA]</scope>
</reference>
<evidence type="ECO:0008006" key="3">
    <source>
        <dbReference type="Google" id="ProtNLM"/>
    </source>
</evidence>
<dbReference type="Pfam" id="PF05973">
    <property type="entry name" value="Gp49"/>
    <property type="match status" value="1"/>
</dbReference>
<comment type="caution">
    <text evidence="1">The sequence shown here is derived from an EMBL/GenBank/DDBJ whole genome shotgun (WGS) entry which is preliminary data.</text>
</comment>
<dbReference type="InterPro" id="IPR009241">
    <property type="entry name" value="HigB-like"/>
</dbReference>
<protein>
    <recommendedName>
        <fullName evidence="3">Addiction module toxin RelE</fullName>
    </recommendedName>
</protein>
<dbReference type="EMBL" id="MFDB01000002">
    <property type="protein sequence ID" value="OGE33945.1"/>
    <property type="molecule type" value="Genomic_DNA"/>
</dbReference>
<sequence length="119" mass="13830">MEGKWKVKVYESPNGDKSVEEFLNSLDERARLKVARTFELLEQYGLEGAYPHSKKLVGTPLWELRILGSDSIRILYITVTGKAFLLLHGFKKKSQKTPRREIVITQKRLKEYQSRIIGH</sequence>
<name>A0A1F5JZD9_9BACT</name>